<dbReference type="GO" id="GO:0052689">
    <property type="term" value="F:carboxylic ester hydrolase activity"/>
    <property type="evidence" value="ECO:0007669"/>
    <property type="project" value="UniProtKB-KW"/>
</dbReference>
<dbReference type="RefSeq" id="WP_207917762.1">
    <property type="nucleotide sequence ID" value="NZ_SJOI01000001.1"/>
</dbReference>
<evidence type="ECO:0000256" key="8">
    <source>
        <dbReference type="SAM" id="SignalP"/>
    </source>
</evidence>
<evidence type="ECO:0000313" key="9">
    <source>
        <dbReference type="EMBL" id="TCL02882.1"/>
    </source>
</evidence>
<feature type="signal peptide" evidence="8">
    <location>
        <begin position="1"/>
        <end position="26"/>
    </location>
</feature>
<evidence type="ECO:0000256" key="5">
    <source>
        <dbReference type="ARBA" id="ARBA00022801"/>
    </source>
</evidence>
<evidence type="ECO:0000256" key="6">
    <source>
        <dbReference type="ARBA" id="ARBA00022837"/>
    </source>
</evidence>
<dbReference type="Pfam" id="PF07519">
    <property type="entry name" value="Tannase"/>
    <property type="match status" value="1"/>
</dbReference>
<sequence length="592" mass="63030">MPILSPLYCGRLLYAALLLFSALSLAAPGTGRGALPGIGLMPRNAESGKPAVLAVVKPAIACSALMQVDLAVIGGQGSRVVSAKEVSAGGTAFCAVEGVLAPEINFTLMLPTASWNQRYMQLGCGGLCGQVNLQVGAAAGCAVLNAGGFALAATDMGHPASEQDFGNDPQKRRDFAYRSVHLTALASKALVAAFYQRPAARSYFNGCSDGGREALMEAQRYPKDFDGIIAGAAAMNFQAQNALYHSWQAVSNTGPDGKAIITAAELPLIHRAVLAQCDGIDGQKDGLISDPQSCHFNMRVLKCNGVKAGSGGQCLTDIQLTALRRLYDGPRDADTGKKMTVGGPQYGSELAWAGVFVPQTADGPIFSRLIALSSLRYLNFTTNPPGTFSLKDLKFNGATFQALQKLHPLYDATNPDLSAFAAAGGKLIIWHGWADPHISPLNSIAYHNALAQYMGTARRDRFERLYLLPGVYHCAGGEGPSLVDFLTPLMAWVEKGVPPDGVATWQAPDTEKSGFGQPVANENPAPPVLRTQTIPGKAASRPVFPYPYYAAYGLAKGDRAETPAYSPRPLLETHAYYQWLGEGFYRPYKFMD</sequence>
<comment type="caution">
    <text evidence="9">The sequence shown here is derived from an EMBL/GenBank/DDBJ whole genome shotgun (WGS) entry which is preliminary data.</text>
</comment>
<feature type="chain" id="PRO_5020275080" evidence="8">
    <location>
        <begin position="27"/>
        <end position="592"/>
    </location>
</feature>
<keyword evidence="10" id="KW-1185">Reference proteome</keyword>
<organism evidence="9 10">
    <name type="scientific">Sodalis ligni</name>
    <dbReference type="NCBI Taxonomy" id="2697027"/>
    <lineage>
        <taxon>Bacteria</taxon>
        <taxon>Pseudomonadati</taxon>
        <taxon>Pseudomonadota</taxon>
        <taxon>Gammaproteobacteria</taxon>
        <taxon>Enterobacterales</taxon>
        <taxon>Bruguierivoracaceae</taxon>
        <taxon>Sodalis</taxon>
    </lineage>
</organism>
<accession>A0A4R1N6X9</accession>
<name>A0A4R1N6X9_9GAMM</name>
<dbReference type="GO" id="GO:0046872">
    <property type="term" value="F:metal ion binding"/>
    <property type="evidence" value="ECO:0007669"/>
    <property type="project" value="UniProtKB-KW"/>
</dbReference>
<dbReference type="Proteomes" id="UP000294555">
    <property type="component" value="Unassembled WGS sequence"/>
</dbReference>
<reference evidence="9 10" key="1">
    <citation type="submission" date="2019-02" db="EMBL/GenBank/DDBJ databases">
        <title>Investigation of anaerobic lignin degradation for improved lignocellulosic biofuels.</title>
        <authorList>
            <person name="Deangelis K."/>
        </authorList>
    </citation>
    <scope>NUCLEOTIDE SEQUENCE [LARGE SCALE GENOMIC DNA]</scope>
    <source>
        <strain evidence="9 10">159R</strain>
    </source>
</reference>
<evidence type="ECO:0000256" key="1">
    <source>
        <dbReference type="ARBA" id="ARBA00006249"/>
    </source>
</evidence>
<evidence type="ECO:0000256" key="2">
    <source>
        <dbReference type="ARBA" id="ARBA00022487"/>
    </source>
</evidence>
<keyword evidence="2" id="KW-0719">Serine esterase</keyword>
<dbReference type="AlphaFoldDB" id="A0A4R1N6X9"/>
<keyword evidence="6" id="KW-0106">Calcium</keyword>
<dbReference type="InterPro" id="IPR011118">
    <property type="entry name" value="Tannase/feruloyl_esterase"/>
</dbReference>
<dbReference type="InterPro" id="IPR029058">
    <property type="entry name" value="AB_hydrolase_fold"/>
</dbReference>
<gene>
    <name evidence="9" type="ORF">EZJ58_0921</name>
</gene>
<dbReference type="PANTHER" id="PTHR33938">
    <property type="entry name" value="FERULOYL ESTERASE B-RELATED"/>
    <property type="match status" value="1"/>
</dbReference>
<keyword evidence="3" id="KW-0479">Metal-binding</keyword>
<dbReference type="Gene3D" id="3.40.50.1820">
    <property type="entry name" value="alpha/beta hydrolase"/>
    <property type="match status" value="1"/>
</dbReference>
<evidence type="ECO:0000256" key="7">
    <source>
        <dbReference type="ARBA" id="ARBA00023157"/>
    </source>
</evidence>
<dbReference type="SUPFAM" id="SSF53474">
    <property type="entry name" value="alpha/beta-Hydrolases"/>
    <property type="match status" value="1"/>
</dbReference>
<keyword evidence="4 8" id="KW-0732">Signal</keyword>
<keyword evidence="7" id="KW-1015">Disulfide bond</keyword>
<dbReference type="PANTHER" id="PTHR33938:SF15">
    <property type="entry name" value="FERULOYL ESTERASE B-RELATED"/>
    <property type="match status" value="1"/>
</dbReference>
<evidence type="ECO:0000256" key="4">
    <source>
        <dbReference type="ARBA" id="ARBA00022729"/>
    </source>
</evidence>
<keyword evidence="5" id="KW-0378">Hydrolase</keyword>
<comment type="similarity">
    <text evidence="1">Belongs to the tannase family.</text>
</comment>
<evidence type="ECO:0000256" key="3">
    <source>
        <dbReference type="ARBA" id="ARBA00022723"/>
    </source>
</evidence>
<protein>
    <submittedName>
        <fullName evidence="9">Feruloyl esterase</fullName>
    </submittedName>
</protein>
<evidence type="ECO:0000313" key="10">
    <source>
        <dbReference type="Proteomes" id="UP000294555"/>
    </source>
</evidence>
<dbReference type="EMBL" id="SJOI01000001">
    <property type="protein sequence ID" value="TCL02882.1"/>
    <property type="molecule type" value="Genomic_DNA"/>
</dbReference>
<proteinExistence type="inferred from homology"/>